<name>A0A9Q0E1F1_9TELE</name>
<sequence>MVLAKLPDDSEGPGKEPLANPALTGSMSTKWDWGGTVNTTAHTAPQGNGGRGYGTLVRPLHQDQLIWVVPRLVVKQELLDGTLLHLQGGAGRSGKYQK</sequence>
<feature type="region of interest" description="Disordered" evidence="1">
    <location>
        <begin position="1"/>
        <end position="52"/>
    </location>
</feature>
<accession>A0A9Q0E1F1</accession>
<evidence type="ECO:0000256" key="1">
    <source>
        <dbReference type="SAM" id="MobiDB-lite"/>
    </source>
</evidence>
<feature type="compositionally biased region" description="Basic and acidic residues" evidence="1">
    <location>
        <begin position="1"/>
        <end position="14"/>
    </location>
</feature>
<reference evidence="2" key="1">
    <citation type="submission" date="2022-07" db="EMBL/GenBank/DDBJ databases">
        <title>Chromosome-level genome of Muraenolepis orangiensis.</title>
        <authorList>
            <person name="Kim J."/>
        </authorList>
    </citation>
    <scope>NUCLEOTIDE SEQUENCE</scope>
    <source>
        <strain evidence="2">KU_S4_2022</strain>
        <tissue evidence="2">Muscle</tissue>
    </source>
</reference>
<keyword evidence="3" id="KW-1185">Reference proteome</keyword>
<evidence type="ECO:0000313" key="2">
    <source>
        <dbReference type="EMBL" id="KAJ3597363.1"/>
    </source>
</evidence>
<protein>
    <submittedName>
        <fullName evidence="2">Uncharacterized protein</fullName>
    </submittedName>
</protein>
<dbReference type="Proteomes" id="UP001148018">
    <property type="component" value="Unassembled WGS sequence"/>
</dbReference>
<dbReference type="AlphaFoldDB" id="A0A9Q0E1F1"/>
<dbReference type="EMBL" id="JANIIK010000109">
    <property type="protein sequence ID" value="KAJ3597363.1"/>
    <property type="molecule type" value="Genomic_DNA"/>
</dbReference>
<gene>
    <name evidence="2" type="ORF">NHX12_000891</name>
</gene>
<evidence type="ECO:0000313" key="3">
    <source>
        <dbReference type="Proteomes" id="UP001148018"/>
    </source>
</evidence>
<comment type="caution">
    <text evidence="2">The sequence shown here is derived from an EMBL/GenBank/DDBJ whole genome shotgun (WGS) entry which is preliminary data.</text>
</comment>
<feature type="compositionally biased region" description="Polar residues" evidence="1">
    <location>
        <begin position="36"/>
        <end position="46"/>
    </location>
</feature>
<proteinExistence type="predicted"/>
<organism evidence="2 3">
    <name type="scientific">Muraenolepis orangiensis</name>
    <name type="common">Patagonian moray cod</name>
    <dbReference type="NCBI Taxonomy" id="630683"/>
    <lineage>
        <taxon>Eukaryota</taxon>
        <taxon>Metazoa</taxon>
        <taxon>Chordata</taxon>
        <taxon>Craniata</taxon>
        <taxon>Vertebrata</taxon>
        <taxon>Euteleostomi</taxon>
        <taxon>Actinopterygii</taxon>
        <taxon>Neopterygii</taxon>
        <taxon>Teleostei</taxon>
        <taxon>Neoteleostei</taxon>
        <taxon>Acanthomorphata</taxon>
        <taxon>Zeiogadaria</taxon>
        <taxon>Gadariae</taxon>
        <taxon>Gadiformes</taxon>
        <taxon>Muraenolepidoidei</taxon>
        <taxon>Muraenolepididae</taxon>
        <taxon>Muraenolepis</taxon>
    </lineage>
</organism>